<dbReference type="GO" id="GO:0004776">
    <property type="term" value="F:succinate-CoA ligase (GDP-forming) activity"/>
    <property type="evidence" value="ECO:0007669"/>
    <property type="project" value="TreeGrafter"/>
</dbReference>
<dbReference type="GO" id="GO:0005739">
    <property type="term" value="C:mitochondrion"/>
    <property type="evidence" value="ECO:0007669"/>
    <property type="project" value="TreeGrafter"/>
</dbReference>
<dbReference type="InterPro" id="IPR005811">
    <property type="entry name" value="SUCC_ACL_C"/>
</dbReference>
<accession>A0A1L7TV97</accession>
<keyword evidence="3" id="KW-1185">Reference proteome</keyword>
<organism evidence="2 3">
    <name type="scientific">Fusarium mangiferae</name>
    <name type="common">Mango malformation disease fungus</name>
    <dbReference type="NCBI Taxonomy" id="192010"/>
    <lineage>
        <taxon>Eukaryota</taxon>
        <taxon>Fungi</taxon>
        <taxon>Dikarya</taxon>
        <taxon>Ascomycota</taxon>
        <taxon>Pezizomycotina</taxon>
        <taxon>Sordariomycetes</taxon>
        <taxon>Hypocreomycetidae</taxon>
        <taxon>Hypocreales</taxon>
        <taxon>Nectriaceae</taxon>
        <taxon>Fusarium</taxon>
        <taxon>Fusarium fujikuroi species complex</taxon>
    </lineage>
</organism>
<dbReference type="PANTHER" id="PTHR11117">
    <property type="entry name" value="SUCCINYL-COA LIGASE SUBUNIT ALPHA"/>
    <property type="match status" value="1"/>
</dbReference>
<dbReference type="GeneID" id="65081353"/>
<dbReference type="GO" id="GO:0009361">
    <property type="term" value="C:succinate-CoA ligase complex (ADP-forming)"/>
    <property type="evidence" value="ECO:0007669"/>
    <property type="project" value="TreeGrafter"/>
</dbReference>
<evidence type="ECO:0000313" key="3">
    <source>
        <dbReference type="Proteomes" id="UP000184255"/>
    </source>
</evidence>
<dbReference type="EMBL" id="FCQH01000010">
    <property type="protein sequence ID" value="CVK99171.1"/>
    <property type="molecule type" value="Genomic_DNA"/>
</dbReference>
<protein>
    <submittedName>
        <fullName evidence="2">Related to succinate-CoA ligase alpha and beta chain</fullName>
    </submittedName>
</protein>
<dbReference type="GO" id="GO:0004775">
    <property type="term" value="F:succinate-CoA ligase (ADP-forming) activity"/>
    <property type="evidence" value="ECO:0007669"/>
    <property type="project" value="TreeGrafter"/>
</dbReference>
<dbReference type="VEuPathDB" id="FungiDB:FMAN_02081"/>
<dbReference type="PANTHER" id="PTHR11117:SF6">
    <property type="entry name" value="SYNTHETASE SUBUNIT ALPHA, PUTATIVE (AFU_ORTHOLOGUE AFUA_1G10830)-RELATED"/>
    <property type="match status" value="1"/>
</dbReference>
<evidence type="ECO:0000313" key="2">
    <source>
        <dbReference type="EMBL" id="CVK99171.1"/>
    </source>
</evidence>
<dbReference type="RefSeq" id="XP_041685561.1">
    <property type="nucleotide sequence ID" value="XM_041835392.1"/>
</dbReference>
<dbReference type="InterPro" id="IPR016102">
    <property type="entry name" value="Succinyl-CoA_synth-like"/>
</dbReference>
<dbReference type="Proteomes" id="UP000184255">
    <property type="component" value="Unassembled WGS sequence"/>
</dbReference>
<gene>
    <name evidence="2" type="ORF">FMAN_02081</name>
</gene>
<dbReference type="Gene3D" id="3.40.50.261">
    <property type="entry name" value="Succinyl-CoA synthetase domains"/>
    <property type="match status" value="1"/>
</dbReference>
<name>A0A1L7TV97_FUSMA</name>
<dbReference type="Pfam" id="PF00549">
    <property type="entry name" value="Ligase_CoA"/>
    <property type="match status" value="1"/>
</dbReference>
<reference evidence="3" key="1">
    <citation type="journal article" date="2016" name="Genome Biol. Evol.">
        <title>Comparative 'omics' of the Fusarium fujikuroi species complex highlights differences in genetic potential and metabolite synthesis.</title>
        <authorList>
            <person name="Niehaus E.-M."/>
            <person name="Muensterkoetter M."/>
            <person name="Proctor R.H."/>
            <person name="Brown D.W."/>
            <person name="Sharon A."/>
            <person name="Idan Y."/>
            <person name="Oren-Young L."/>
            <person name="Sieber C.M."/>
            <person name="Novak O."/>
            <person name="Pencik A."/>
            <person name="Tarkowska D."/>
            <person name="Hromadova K."/>
            <person name="Freeman S."/>
            <person name="Maymon M."/>
            <person name="Elazar M."/>
            <person name="Youssef S.A."/>
            <person name="El-Shabrawy E.S.M."/>
            <person name="Shalaby A.B.A."/>
            <person name="Houterman P."/>
            <person name="Brock N.L."/>
            <person name="Burkhardt I."/>
            <person name="Tsavkelova E.A."/>
            <person name="Dickschat J.S."/>
            <person name="Galuszka P."/>
            <person name="Gueldener U."/>
            <person name="Tudzynski B."/>
        </authorList>
    </citation>
    <scope>NUCLEOTIDE SEQUENCE [LARGE SCALE GENOMIC DNA]</scope>
    <source>
        <strain evidence="3">MRC7560</strain>
    </source>
</reference>
<comment type="caution">
    <text evidence="2">The sequence shown here is derived from an EMBL/GenBank/DDBJ whole genome shotgun (WGS) entry which is preliminary data.</text>
</comment>
<sequence length="155" mass="15907">MPHNIDIVSKSGTLSYEAVDSTSLAGLSQSLVIGTGEDTMPGTTLVDGLKLFFLHPETEGIIVIGEIGGEAELRAAEAIQQYGRPTQSPKPMIVMAAGNTAPKRRTMGYAGAFLDPGGVIAEAKAKALAGSGAIVVPHLGVLGEVMSKLLSSSCK</sequence>
<evidence type="ECO:0000259" key="1">
    <source>
        <dbReference type="Pfam" id="PF00549"/>
    </source>
</evidence>
<dbReference type="GO" id="GO:0006099">
    <property type="term" value="P:tricarboxylic acid cycle"/>
    <property type="evidence" value="ECO:0007669"/>
    <property type="project" value="TreeGrafter"/>
</dbReference>
<dbReference type="SUPFAM" id="SSF52210">
    <property type="entry name" value="Succinyl-CoA synthetase domains"/>
    <property type="match status" value="1"/>
</dbReference>
<dbReference type="PRINTS" id="PR01798">
    <property type="entry name" value="SCOASYNTHASE"/>
</dbReference>
<dbReference type="AlphaFoldDB" id="A0A1L7TV97"/>
<proteinExistence type="predicted"/>
<feature type="domain" description="ATP-citrate synthase/succinyl-CoA ligase C-terminal" evidence="1">
    <location>
        <begin position="8"/>
        <end position="133"/>
    </location>
</feature>
<keyword evidence="2" id="KW-0436">Ligase</keyword>